<dbReference type="AlphaFoldDB" id="A0A176WLH3"/>
<organism evidence="1 2">
    <name type="scientific">Marchantia polymorpha subsp. ruderalis</name>
    <dbReference type="NCBI Taxonomy" id="1480154"/>
    <lineage>
        <taxon>Eukaryota</taxon>
        <taxon>Viridiplantae</taxon>
        <taxon>Streptophyta</taxon>
        <taxon>Embryophyta</taxon>
        <taxon>Marchantiophyta</taxon>
        <taxon>Marchantiopsida</taxon>
        <taxon>Marchantiidae</taxon>
        <taxon>Marchantiales</taxon>
        <taxon>Marchantiaceae</taxon>
        <taxon>Marchantia</taxon>
    </lineage>
</organism>
<name>A0A176WLH3_MARPO</name>
<sequence>MKVLGSCARDNGDLTFDGEIVKILRPSRTTYMMTWQDRLESSRVAFSEESLRVNEPTADLKKKYQAHATEVAAKVKALTECGAVRTSEQEMIEKLEAKCNEISAIAG</sequence>
<gene>
    <name evidence="1" type="ORF">AXG93_3891s1230</name>
</gene>
<comment type="caution">
    <text evidence="1">The sequence shown here is derived from an EMBL/GenBank/DDBJ whole genome shotgun (WGS) entry which is preliminary data.</text>
</comment>
<evidence type="ECO:0000313" key="1">
    <source>
        <dbReference type="EMBL" id="OAE34010.1"/>
    </source>
</evidence>
<dbReference type="Proteomes" id="UP000077202">
    <property type="component" value="Unassembled WGS sequence"/>
</dbReference>
<keyword evidence="2" id="KW-1185">Reference proteome</keyword>
<accession>A0A176WLH3</accession>
<protein>
    <submittedName>
        <fullName evidence="1">Uncharacterized protein</fullName>
    </submittedName>
</protein>
<dbReference type="EMBL" id="LVLJ01000464">
    <property type="protein sequence ID" value="OAE34010.1"/>
    <property type="molecule type" value="Genomic_DNA"/>
</dbReference>
<reference evidence="1" key="1">
    <citation type="submission" date="2016-03" db="EMBL/GenBank/DDBJ databases">
        <title>Mechanisms controlling the formation of the plant cell surface in tip-growing cells are functionally conserved among land plants.</title>
        <authorList>
            <person name="Honkanen S."/>
            <person name="Jones V.A."/>
            <person name="Morieri G."/>
            <person name="Champion C."/>
            <person name="Hetherington A.J."/>
            <person name="Kelly S."/>
            <person name="Saint-Marcoux D."/>
            <person name="Proust H."/>
            <person name="Prescott H."/>
            <person name="Dolan L."/>
        </authorList>
    </citation>
    <scope>NUCLEOTIDE SEQUENCE [LARGE SCALE GENOMIC DNA]</scope>
    <source>
        <tissue evidence="1">Whole gametophyte</tissue>
    </source>
</reference>
<evidence type="ECO:0000313" key="2">
    <source>
        <dbReference type="Proteomes" id="UP000077202"/>
    </source>
</evidence>
<proteinExistence type="predicted"/>